<dbReference type="Proteomes" id="UP000702952">
    <property type="component" value="Unassembled WGS sequence"/>
</dbReference>
<protein>
    <submittedName>
        <fullName evidence="1">Uncharacterized protein</fullName>
    </submittedName>
</protein>
<proteinExistence type="predicted"/>
<dbReference type="EMBL" id="JAAMAY010000006">
    <property type="protein sequence ID" value="NTC27683.1"/>
    <property type="molecule type" value="Genomic_DNA"/>
</dbReference>
<organism evidence="1 2">
    <name type="scientific">Agrobacterium tumefaciens</name>
    <dbReference type="NCBI Taxonomy" id="358"/>
    <lineage>
        <taxon>Bacteria</taxon>
        <taxon>Pseudomonadati</taxon>
        <taxon>Pseudomonadota</taxon>
        <taxon>Alphaproteobacteria</taxon>
        <taxon>Hyphomicrobiales</taxon>
        <taxon>Rhizobiaceae</taxon>
        <taxon>Rhizobium/Agrobacterium group</taxon>
        <taxon>Agrobacterium</taxon>
        <taxon>Agrobacterium tumefaciens complex</taxon>
    </lineage>
</organism>
<gene>
    <name evidence="1" type="ORF">G6M46_05835</name>
</gene>
<reference evidence="1" key="1">
    <citation type="journal article" date="2020" name="Science">
        <title>Unexpected conservation and global transmission of agrobacterial virulence plasmids.</title>
        <authorList>
            <person name="Weisberg A.J."/>
            <person name="Davis E.W. 2nd"/>
            <person name="Tabima J."/>
            <person name="Belcher M.S."/>
            <person name="Miller M."/>
            <person name="Kuo C.H."/>
            <person name="Loper J.E."/>
            <person name="Grunwald N.J."/>
            <person name="Putnam M.L."/>
            <person name="Chang J.H."/>
        </authorList>
    </citation>
    <scope>NUCLEOTIDE SEQUENCE</scope>
    <source>
        <strain evidence="1">17-1853-1a</strain>
    </source>
</reference>
<dbReference type="AlphaFoldDB" id="A0AA44F3G3"/>
<evidence type="ECO:0000313" key="1">
    <source>
        <dbReference type="EMBL" id="NTC27683.1"/>
    </source>
</evidence>
<name>A0AA44F3G3_AGRTU</name>
<dbReference type="RefSeq" id="WP_004431237.1">
    <property type="nucleotide sequence ID" value="NZ_CP123839.1"/>
</dbReference>
<accession>A0AA44F3G3</accession>
<evidence type="ECO:0000313" key="2">
    <source>
        <dbReference type="Proteomes" id="UP000702952"/>
    </source>
</evidence>
<sequence>MNGMKRRTLSCLALAQQGVRGSFALVDRDYLLEAGRIAGAGTAAALSSRPTLQRAFFGGAAATVF</sequence>
<comment type="caution">
    <text evidence="1">The sequence shown here is derived from an EMBL/GenBank/DDBJ whole genome shotgun (WGS) entry which is preliminary data.</text>
</comment>